<comment type="caution">
    <text evidence="1">The sequence shown here is derived from an EMBL/GenBank/DDBJ whole genome shotgun (WGS) entry which is preliminary data.</text>
</comment>
<protein>
    <submittedName>
        <fullName evidence="1">Uncharacterized protein</fullName>
    </submittedName>
</protein>
<dbReference type="Proteomes" id="UP001172386">
    <property type="component" value="Unassembled WGS sequence"/>
</dbReference>
<accession>A0ACC2ZQG9</accession>
<sequence length="355" mass="38365">MGRYTGPMLSPIPTLQVALPVPLPRLFDYLSPEGEAPTAAVGCRVKVPFGNRELVGVVVGHGQADDGQGLRQALAWCDPQPLLQGELWQSLQWLARYTHAPLGEVLSTALPGPLRHGETLPDTHHWGWQLTAEGRLQRGKLRAGSRPRQLAELLAEAVVDEDVLGERMQDWRTAARSLAKRDLAERVALTVAPQHAQPLSGPTLNPDQAEAVAAINAAEGFQPFLLDGVTGSGKTEVYLQAIIHCLAQGKQALVLVPEIGLTPQTLARFRGRLGIAVHALHSGLNDNERARVWAAASRGEARVIVGTRSAVFTPLPQAGLLIVDEEHDGSYKQQDGIRYHARDFALVRAKALGIP</sequence>
<evidence type="ECO:0000313" key="2">
    <source>
        <dbReference type="Proteomes" id="UP001172386"/>
    </source>
</evidence>
<organism evidence="1 2">
    <name type="scientific">Neophaeococcomyces mojaviensis</name>
    <dbReference type="NCBI Taxonomy" id="3383035"/>
    <lineage>
        <taxon>Eukaryota</taxon>
        <taxon>Fungi</taxon>
        <taxon>Dikarya</taxon>
        <taxon>Ascomycota</taxon>
        <taxon>Pezizomycotina</taxon>
        <taxon>Eurotiomycetes</taxon>
        <taxon>Chaetothyriomycetidae</taxon>
        <taxon>Chaetothyriales</taxon>
        <taxon>Chaetothyriales incertae sedis</taxon>
        <taxon>Neophaeococcomyces</taxon>
    </lineage>
</organism>
<reference evidence="1" key="1">
    <citation type="submission" date="2022-10" db="EMBL/GenBank/DDBJ databases">
        <title>Culturing micro-colonial fungi from biological soil crusts in the Mojave desert and describing Neophaeococcomyces mojavensis, and introducing the new genera and species Taxawa tesnikishii.</title>
        <authorList>
            <person name="Kurbessoian T."/>
            <person name="Stajich J.E."/>
        </authorList>
    </citation>
    <scope>NUCLEOTIDE SEQUENCE</scope>
    <source>
        <strain evidence="1">JES_112</strain>
    </source>
</reference>
<dbReference type="EMBL" id="JAPDRQ010000425">
    <property type="protein sequence ID" value="KAJ9649863.1"/>
    <property type="molecule type" value="Genomic_DNA"/>
</dbReference>
<feature type="non-terminal residue" evidence="1">
    <location>
        <position position="355"/>
    </location>
</feature>
<gene>
    <name evidence="1" type="ORF">H2198_010805</name>
</gene>
<proteinExistence type="predicted"/>
<name>A0ACC2ZQG9_9EURO</name>
<evidence type="ECO:0000313" key="1">
    <source>
        <dbReference type="EMBL" id="KAJ9649863.1"/>
    </source>
</evidence>
<keyword evidence="2" id="KW-1185">Reference proteome</keyword>